<keyword evidence="5" id="KW-0812">Transmembrane</keyword>
<accession>A0A5C8V1U4</accession>
<proteinExistence type="inferred from homology"/>
<dbReference type="InterPro" id="IPR013325">
    <property type="entry name" value="RNA_pol_sigma_r2"/>
</dbReference>
<comment type="similarity">
    <text evidence="1">Belongs to the sigma-70 factor family. ECF subfamily.</text>
</comment>
<evidence type="ECO:0000256" key="2">
    <source>
        <dbReference type="ARBA" id="ARBA00023015"/>
    </source>
</evidence>
<keyword evidence="5" id="KW-0472">Membrane</keyword>
<gene>
    <name evidence="7" type="ORF">FVB32_08990</name>
</gene>
<dbReference type="GO" id="GO:0006352">
    <property type="term" value="P:DNA-templated transcription initiation"/>
    <property type="evidence" value="ECO:0007669"/>
    <property type="project" value="InterPro"/>
</dbReference>
<dbReference type="CDD" id="cd06171">
    <property type="entry name" value="Sigma70_r4"/>
    <property type="match status" value="1"/>
</dbReference>
<sequence>METQKKEEQLLWSEMKKGNVIALGQLYDLYIKTLFSYGFQISHNKDYVMDCIHDLFLDLYKYREKLSETDNIKYYLLKSLRRKVNKKYKQNLVHFAENATLENHLNTVRYVLSPEEKLIAMENDSKKNTVWQKATDFLTKTQLKGLQLRYKEERPYEEIAEIMDVSVETSRTIIYRAIKSLRKNMVMPILLFFGKIVHVLFFT</sequence>
<dbReference type="Pfam" id="PF04545">
    <property type="entry name" value="Sigma70_r4"/>
    <property type="match status" value="1"/>
</dbReference>
<dbReference type="EMBL" id="VRUR01000002">
    <property type="protein sequence ID" value="TXN34728.1"/>
    <property type="molecule type" value="Genomic_DNA"/>
</dbReference>
<dbReference type="Gene3D" id="1.10.1740.10">
    <property type="match status" value="1"/>
</dbReference>
<evidence type="ECO:0000256" key="5">
    <source>
        <dbReference type="SAM" id="Phobius"/>
    </source>
</evidence>
<dbReference type="GO" id="GO:0016987">
    <property type="term" value="F:sigma factor activity"/>
    <property type="evidence" value="ECO:0007669"/>
    <property type="project" value="UniProtKB-KW"/>
</dbReference>
<dbReference type="Proteomes" id="UP000321456">
    <property type="component" value="Unassembled WGS sequence"/>
</dbReference>
<dbReference type="Gene3D" id="1.10.10.10">
    <property type="entry name" value="Winged helix-like DNA-binding domain superfamily/Winged helix DNA-binding domain"/>
    <property type="match status" value="1"/>
</dbReference>
<organism evidence="7 8">
    <name type="scientific">Flagellimonas hymeniacidonis</name>
    <dbReference type="NCBI Taxonomy" id="2603628"/>
    <lineage>
        <taxon>Bacteria</taxon>
        <taxon>Pseudomonadati</taxon>
        <taxon>Bacteroidota</taxon>
        <taxon>Flavobacteriia</taxon>
        <taxon>Flavobacteriales</taxon>
        <taxon>Flavobacteriaceae</taxon>
        <taxon>Flagellimonas</taxon>
    </lineage>
</organism>
<feature type="domain" description="RNA polymerase sigma-70 region 4" evidence="6">
    <location>
        <begin position="141"/>
        <end position="183"/>
    </location>
</feature>
<dbReference type="InterPro" id="IPR013324">
    <property type="entry name" value="RNA_pol_sigma_r3/r4-like"/>
</dbReference>
<evidence type="ECO:0000256" key="1">
    <source>
        <dbReference type="ARBA" id="ARBA00010641"/>
    </source>
</evidence>
<reference evidence="7 8" key="1">
    <citation type="submission" date="2019-08" db="EMBL/GenBank/DDBJ databases">
        <title>Professor.</title>
        <authorList>
            <person name="Park J.S."/>
        </authorList>
    </citation>
    <scope>NUCLEOTIDE SEQUENCE [LARGE SCALE GENOMIC DNA]</scope>
    <source>
        <strain evidence="7 8">176CP5-101</strain>
    </source>
</reference>
<evidence type="ECO:0000259" key="6">
    <source>
        <dbReference type="Pfam" id="PF04545"/>
    </source>
</evidence>
<feature type="transmembrane region" description="Helical" evidence="5">
    <location>
        <begin position="185"/>
        <end position="202"/>
    </location>
</feature>
<name>A0A5C8V1U4_9FLAO</name>
<evidence type="ECO:0000256" key="3">
    <source>
        <dbReference type="ARBA" id="ARBA00023082"/>
    </source>
</evidence>
<dbReference type="InterPro" id="IPR007630">
    <property type="entry name" value="RNA_pol_sigma70_r4"/>
</dbReference>
<dbReference type="PANTHER" id="PTHR43133">
    <property type="entry name" value="RNA POLYMERASE ECF-TYPE SIGMA FACTO"/>
    <property type="match status" value="1"/>
</dbReference>
<protein>
    <submittedName>
        <fullName evidence="7">Sigma-70 family RNA polymerase sigma factor</fullName>
    </submittedName>
</protein>
<keyword evidence="5" id="KW-1133">Transmembrane helix</keyword>
<keyword evidence="4" id="KW-0804">Transcription</keyword>
<dbReference type="InterPro" id="IPR014284">
    <property type="entry name" value="RNA_pol_sigma-70_dom"/>
</dbReference>
<dbReference type="RefSeq" id="WP_147743475.1">
    <property type="nucleotide sequence ID" value="NZ_VRUR01000002.1"/>
</dbReference>
<comment type="caution">
    <text evidence="7">The sequence shown here is derived from an EMBL/GenBank/DDBJ whole genome shotgun (WGS) entry which is preliminary data.</text>
</comment>
<dbReference type="NCBIfam" id="TIGR02937">
    <property type="entry name" value="sigma70-ECF"/>
    <property type="match status" value="1"/>
</dbReference>
<evidence type="ECO:0000313" key="8">
    <source>
        <dbReference type="Proteomes" id="UP000321456"/>
    </source>
</evidence>
<dbReference type="SUPFAM" id="SSF88946">
    <property type="entry name" value="Sigma2 domain of RNA polymerase sigma factors"/>
    <property type="match status" value="1"/>
</dbReference>
<dbReference type="AlphaFoldDB" id="A0A5C8V1U4"/>
<evidence type="ECO:0000256" key="4">
    <source>
        <dbReference type="ARBA" id="ARBA00023163"/>
    </source>
</evidence>
<keyword evidence="3" id="KW-0731">Sigma factor</keyword>
<dbReference type="PANTHER" id="PTHR43133:SF46">
    <property type="entry name" value="RNA POLYMERASE SIGMA-70 FACTOR ECF SUBFAMILY"/>
    <property type="match status" value="1"/>
</dbReference>
<keyword evidence="2" id="KW-0805">Transcription regulation</keyword>
<evidence type="ECO:0000313" key="7">
    <source>
        <dbReference type="EMBL" id="TXN34728.1"/>
    </source>
</evidence>
<dbReference type="SUPFAM" id="SSF88659">
    <property type="entry name" value="Sigma3 and sigma4 domains of RNA polymerase sigma factors"/>
    <property type="match status" value="1"/>
</dbReference>
<dbReference type="InterPro" id="IPR039425">
    <property type="entry name" value="RNA_pol_sigma-70-like"/>
</dbReference>
<dbReference type="InterPro" id="IPR036388">
    <property type="entry name" value="WH-like_DNA-bd_sf"/>
</dbReference>
<keyword evidence="8" id="KW-1185">Reference proteome</keyword>